<dbReference type="Pfam" id="PF13577">
    <property type="entry name" value="SnoaL_4"/>
    <property type="match status" value="1"/>
</dbReference>
<feature type="region of interest" description="Disordered" evidence="1">
    <location>
        <begin position="152"/>
        <end position="172"/>
    </location>
</feature>
<dbReference type="EMBL" id="JBHTIR010003148">
    <property type="protein sequence ID" value="MFD0854746.1"/>
    <property type="molecule type" value="Genomic_DNA"/>
</dbReference>
<evidence type="ECO:0000313" key="4">
    <source>
        <dbReference type="Proteomes" id="UP001597083"/>
    </source>
</evidence>
<accession>A0ABW3CMF5</accession>
<evidence type="ECO:0000256" key="1">
    <source>
        <dbReference type="SAM" id="MobiDB-lite"/>
    </source>
</evidence>
<feature type="compositionally biased region" description="Polar residues" evidence="1">
    <location>
        <begin position="157"/>
        <end position="172"/>
    </location>
</feature>
<evidence type="ECO:0000313" key="3">
    <source>
        <dbReference type="EMBL" id="MFD0854746.1"/>
    </source>
</evidence>
<dbReference type="InterPro" id="IPR037401">
    <property type="entry name" value="SnoaL-like"/>
</dbReference>
<gene>
    <name evidence="3" type="ORF">ACFQ07_21080</name>
</gene>
<sequence length="172" mass="18774">MSTPAVPVADVTELVSLWWYAYDQGDFATLRELLHKDVRFSSRSDTGDAPFEEHIRCELTGADAVVSWQSGHRLVSPFPMRHFATNVHVTRVEDEATCFSSYMFVTKMVNGVPQNISSGIVSGGVVPGERRAVLRSLEVVVDFMDSLPRFPEGGPVSGTSAPRRSANGTTVA</sequence>
<dbReference type="Proteomes" id="UP001597083">
    <property type="component" value="Unassembled WGS sequence"/>
</dbReference>
<dbReference type="SUPFAM" id="SSF54427">
    <property type="entry name" value="NTF2-like"/>
    <property type="match status" value="1"/>
</dbReference>
<name>A0ABW3CMF5_9ACTN</name>
<proteinExistence type="predicted"/>
<dbReference type="InterPro" id="IPR032710">
    <property type="entry name" value="NTF2-like_dom_sf"/>
</dbReference>
<evidence type="ECO:0000259" key="2">
    <source>
        <dbReference type="Pfam" id="PF13577"/>
    </source>
</evidence>
<dbReference type="Gene3D" id="3.10.450.50">
    <property type="match status" value="1"/>
</dbReference>
<organism evidence="3 4">
    <name type="scientific">Actinomadura adrarensis</name>
    <dbReference type="NCBI Taxonomy" id="1819600"/>
    <lineage>
        <taxon>Bacteria</taxon>
        <taxon>Bacillati</taxon>
        <taxon>Actinomycetota</taxon>
        <taxon>Actinomycetes</taxon>
        <taxon>Streptosporangiales</taxon>
        <taxon>Thermomonosporaceae</taxon>
        <taxon>Actinomadura</taxon>
    </lineage>
</organism>
<feature type="domain" description="SnoaL-like" evidence="2">
    <location>
        <begin position="9"/>
        <end position="106"/>
    </location>
</feature>
<comment type="caution">
    <text evidence="3">The sequence shown here is derived from an EMBL/GenBank/DDBJ whole genome shotgun (WGS) entry which is preliminary data.</text>
</comment>
<keyword evidence="4" id="KW-1185">Reference proteome</keyword>
<reference evidence="4" key="1">
    <citation type="journal article" date="2019" name="Int. J. Syst. Evol. Microbiol.">
        <title>The Global Catalogue of Microorganisms (GCM) 10K type strain sequencing project: providing services to taxonomists for standard genome sequencing and annotation.</title>
        <authorList>
            <consortium name="The Broad Institute Genomics Platform"/>
            <consortium name="The Broad Institute Genome Sequencing Center for Infectious Disease"/>
            <person name="Wu L."/>
            <person name="Ma J."/>
        </authorList>
    </citation>
    <scope>NUCLEOTIDE SEQUENCE [LARGE SCALE GENOMIC DNA]</scope>
    <source>
        <strain evidence="4">JCM 31696</strain>
    </source>
</reference>
<protein>
    <submittedName>
        <fullName evidence="3">Nuclear transport factor 2 family protein</fullName>
    </submittedName>
</protein>